<dbReference type="Gene3D" id="3.30.70.1450">
    <property type="entry name" value="Regulator of K+ conductance, C-terminal domain"/>
    <property type="match status" value="2"/>
</dbReference>
<sequence>AGKSPLRLLLAGLLLVIPLSAVVNNTPVVVVMIPLMLGIARRIKAQPSKLLMPISFASQLGGTLTLIGTSTNLLVAGLVMELGFGRIGLFDITPPALILMAVGVLYLLTAGRWLTPVREPASDPLDAYELREYLTLLEVEADSPLVGQSLGESRFGSEYGLEVIAVDRDGQRHRRVRASLVVHAGDILLARGKVADIARIRDVAHLRIVSPRPEAAAPEKEGQADAVQMAELIVPPRSRVVGRTLAQLEFRHRYGVPVLGIQRHGLALLKRMKDVALVPGDLLLVEGTREELLRVHEGRQLTLLGAVDLPAKRPRKLRLAVSILGAVVLLPAFGVVPIMVSALLGVIAMFLTGCVKPEEAYEDVDWMVLVLIGSLLPLGIAMRNTGTADFIATQLLELTTPLGPVGTLAAFYLLTSLLTEVISNNAAAVVLTPIALATGAELGVSPMPFVIAVMLAASNSFMTPIGYQTNTFVLGPGGYRFSDFLRVGGPLNLLMVIAAALVIPRFFPF</sequence>
<gene>
    <name evidence="9" type="ORF">FJY75_10195</name>
</gene>
<feature type="transmembrane region" description="Helical" evidence="7">
    <location>
        <begin position="60"/>
        <end position="80"/>
    </location>
</feature>
<comment type="caution">
    <text evidence="9">The sequence shown here is derived from an EMBL/GenBank/DDBJ whole genome shotgun (WGS) entry which is preliminary data.</text>
</comment>
<name>A0A937XAF4_UNCEI</name>
<evidence type="ECO:0000313" key="10">
    <source>
        <dbReference type="Proteomes" id="UP000748308"/>
    </source>
</evidence>
<proteinExistence type="predicted"/>
<evidence type="ECO:0000256" key="5">
    <source>
        <dbReference type="ARBA" id="ARBA00022989"/>
    </source>
</evidence>
<feature type="transmembrane region" description="Helical" evidence="7">
    <location>
        <begin position="364"/>
        <end position="383"/>
    </location>
</feature>
<dbReference type="Proteomes" id="UP000748308">
    <property type="component" value="Unassembled WGS sequence"/>
</dbReference>
<evidence type="ECO:0000259" key="8">
    <source>
        <dbReference type="PROSITE" id="PS51202"/>
    </source>
</evidence>
<feature type="transmembrane region" description="Helical" evidence="7">
    <location>
        <begin position="6"/>
        <end position="39"/>
    </location>
</feature>
<evidence type="ECO:0000256" key="3">
    <source>
        <dbReference type="ARBA" id="ARBA00022692"/>
    </source>
</evidence>
<keyword evidence="6 7" id="KW-0472">Membrane</keyword>
<dbReference type="AlphaFoldDB" id="A0A937XAF4"/>
<feature type="transmembrane region" description="Helical" evidence="7">
    <location>
        <begin position="92"/>
        <end position="109"/>
    </location>
</feature>
<keyword evidence="4" id="KW-0677">Repeat</keyword>
<keyword evidence="3 7" id="KW-0812">Transmembrane</keyword>
<dbReference type="InterPro" id="IPR004680">
    <property type="entry name" value="Cit_transptr-like_dom"/>
</dbReference>
<evidence type="ECO:0000256" key="2">
    <source>
        <dbReference type="ARBA" id="ARBA00022448"/>
    </source>
</evidence>
<evidence type="ECO:0000256" key="7">
    <source>
        <dbReference type="SAM" id="Phobius"/>
    </source>
</evidence>
<evidence type="ECO:0000256" key="1">
    <source>
        <dbReference type="ARBA" id="ARBA00004141"/>
    </source>
</evidence>
<keyword evidence="2" id="KW-0813">Transport</keyword>
<accession>A0A937XAF4</accession>
<feature type="transmembrane region" description="Helical" evidence="7">
    <location>
        <begin position="395"/>
        <end position="415"/>
    </location>
</feature>
<dbReference type="Pfam" id="PF02080">
    <property type="entry name" value="TrkA_C"/>
    <property type="match status" value="2"/>
</dbReference>
<feature type="domain" description="RCK C-terminal" evidence="8">
    <location>
        <begin position="122"/>
        <end position="206"/>
    </location>
</feature>
<comment type="subcellular location">
    <subcellularLocation>
        <location evidence="1">Membrane</location>
        <topology evidence="1">Multi-pass membrane protein</topology>
    </subcellularLocation>
</comment>
<dbReference type="PANTHER" id="PTHR43652">
    <property type="entry name" value="BASIC AMINO ACID ANTIPORTER YFCC-RELATED"/>
    <property type="match status" value="1"/>
</dbReference>
<dbReference type="GO" id="GO:0005886">
    <property type="term" value="C:plasma membrane"/>
    <property type="evidence" value="ECO:0007669"/>
    <property type="project" value="TreeGrafter"/>
</dbReference>
<dbReference type="InterPro" id="IPR036721">
    <property type="entry name" value="RCK_C_sf"/>
</dbReference>
<evidence type="ECO:0000256" key="4">
    <source>
        <dbReference type="ARBA" id="ARBA00022737"/>
    </source>
</evidence>
<dbReference type="PANTHER" id="PTHR43652:SF2">
    <property type="entry name" value="BASIC AMINO ACID ANTIPORTER YFCC-RELATED"/>
    <property type="match status" value="1"/>
</dbReference>
<protein>
    <submittedName>
        <fullName evidence="9">SLC13 family permease</fullName>
    </submittedName>
</protein>
<organism evidence="9 10">
    <name type="scientific">Eiseniibacteriota bacterium</name>
    <dbReference type="NCBI Taxonomy" id="2212470"/>
    <lineage>
        <taxon>Bacteria</taxon>
        <taxon>Candidatus Eiseniibacteriota</taxon>
    </lineage>
</organism>
<dbReference type="SUPFAM" id="SSF116726">
    <property type="entry name" value="TrkA C-terminal domain-like"/>
    <property type="match status" value="2"/>
</dbReference>
<feature type="domain" description="RCK C-terminal" evidence="8">
    <location>
        <begin position="217"/>
        <end position="301"/>
    </location>
</feature>
<evidence type="ECO:0000313" key="9">
    <source>
        <dbReference type="EMBL" id="MBM3318205.1"/>
    </source>
</evidence>
<feature type="transmembrane region" description="Helical" evidence="7">
    <location>
        <begin position="487"/>
        <end position="507"/>
    </location>
</feature>
<dbReference type="Pfam" id="PF03600">
    <property type="entry name" value="CitMHS"/>
    <property type="match status" value="1"/>
</dbReference>
<dbReference type="GO" id="GO:0006813">
    <property type="term" value="P:potassium ion transport"/>
    <property type="evidence" value="ECO:0007669"/>
    <property type="project" value="InterPro"/>
</dbReference>
<dbReference type="GO" id="GO:0008324">
    <property type="term" value="F:monoatomic cation transmembrane transporter activity"/>
    <property type="evidence" value="ECO:0007669"/>
    <property type="project" value="InterPro"/>
</dbReference>
<evidence type="ECO:0000256" key="6">
    <source>
        <dbReference type="ARBA" id="ARBA00023136"/>
    </source>
</evidence>
<dbReference type="PROSITE" id="PS51202">
    <property type="entry name" value="RCK_C"/>
    <property type="match status" value="2"/>
</dbReference>
<reference evidence="9" key="1">
    <citation type="submission" date="2019-03" db="EMBL/GenBank/DDBJ databases">
        <title>Lake Tanganyika Metagenome-Assembled Genomes (MAGs).</title>
        <authorList>
            <person name="Tran P."/>
        </authorList>
    </citation>
    <scope>NUCLEOTIDE SEQUENCE</scope>
    <source>
        <strain evidence="9">M_DeepCast_400m_m2_100</strain>
    </source>
</reference>
<dbReference type="EMBL" id="VGIY01000289">
    <property type="protein sequence ID" value="MBM3318205.1"/>
    <property type="molecule type" value="Genomic_DNA"/>
</dbReference>
<keyword evidence="5 7" id="KW-1133">Transmembrane helix</keyword>
<dbReference type="InterPro" id="IPR006037">
    <property type="entry name" value="RCK_C"/>
</dbReference>
<dbReference type="InterPro" id="IPR051679">
    <property type="entry name" value="DASS-Related_Transporters"/>
</dbReference>
<feature type="transmembrane region" description="Helical" evidence="7">
    <location>
        <begin position="319"/>
        <end position="352"/>
    </location>
</feature>
<feature type="non-terminal residue" evidence="9">
    <location>
        <position position="1"/>
    </location>
</feature>